<comment type="caution">
    <text evidence="1">The sequence shown here is derived from an EMBL/GenBank/DDBJ whole genome shotgun (WGS) entry which is preliminary data.</text>
</comment>
<gene>
    <name evidence="1" type="ORF">AQJ46_01755</name>
</gene>
<protein>
    <submittedName>
        <fullName evidence="1">Uncharacterized protein</fullName>
    </submittedName>
</protein>
<reference evidence="1 2" key="1">
    <citation type="submission" date="2015-10" db="EMBL/GenBank/DDBJ databases">
        <title>Draft genome sequence of Streptomyces canus DSM 40017, type strain for the species Streptomyces canus.</title>
        <authorList>
            <person name="Ruckert C."/>
            <person name="Winkler A."/>
            <person name="Kalinowski J."/>
            <person name="Kampfer P."/>
            <person name="Glaeser S."/>
        </authorList>
    </citation>
    <scope>NUCLEOTIDE SEQUENCE [LARGE SCALE GENOMIC DNA]</scope>
    <source>
        <strain evidence="1 2">DSM 40017</strain>
    </source>
</reference>
<dbReference type="EMBL" id="LMWU01000001">
    <property type="protein sequence ID" value="KUN74313.1"/>
    <property type="molecule type" value="Genomic_DNA"/>
</dbReference>
<accession>A0A101SIB6</accession>
<evidence type="ECO:0000313" key="2">
    <source>
        <dbReference type="Proteomes" id="UP000053669"/>
    </source>
</evidence>
<organism evidence="1 2">
    <name type="scientific">Streptomyces canus</name>
    <dbReference type="NCBI Taxonomy" id="58343"/>
    <lineage>
        <taxon>Bacteria</taxon>
        <taxon>Bacillati</taxon>
        <taxon>Actinomycetota</taxon>
        <taxon>Actinomycetes</taxon>
        <taxon>Kitasatosporales</taxon>
        <taxon>Streptomycetaceae</taxon>
        <taxon>Streptomyces</taxon>
        <taxon>Streptomyces aurantiacus group</taxon>
    </lineage>
</organism>
<sequence>MVSVPTMRIPLPLAAQLAGGKLPEDGGHLDLLGPCRAFGTAGAGTSIEGLLVESILSKKIISGSMLESREIQGTCSVRCVSKADVDDPTGRDGAIEPTLMVTVIAECEKGGKYLEGNSASYSQITWIDRRDLMTSWRRRDAQFLFPDANPFEICIRGLCVSSAVHVLSQDLSSALKTTDANLG</sequence>
<proteinExistence type="predicted"/>
<dbReference type="AlphaFoldDB" id="A0A101SIB6"/>
<dbReference type="Proteomes" id="UP000053669">
    <property type="component" value="Unassembled WGS sequence"/>
</dbReference>
<name>A0A101SIB6_9ACTN</name>
<evidence type="ECO:0000313" key="1">
    <source>
        <dbReference type="EMBL" id="KUN74313.1"/>
    </source>
</evidence>
<dbReference type="STRING" id="58343.AQJ46_01755"/>